<accession>A0A420SV79</accession>
<dbReference type="AlphaFoldDB" id="A0A420SV79"/>
<feature type="compositionally biased region" description="Basic residues" evidence="1">
    <location>
        <begin position="149"/>
        <end position="158"/>
    </location>
</feature>
<comment type="caution">
    <text evidence="2">The sequence shown here is derived from an EMBL/GenBank/DDBJ whole genome shotgun (WGS) entry which is preliminary data.</text>
</comment>
<evidence type="ECO:0000256" key="1">
    <source>
        <dbReference type="SAM" id="MobiDB-lite"/>
    </source>
</evidence>
<name>A0A420SV79_GIBIN</name>
<sequence length="189" mass="21609">MESTTMSVLSQDVVEHYYKAHRLVETVEDWANQVSTATEEMEFIEPTNPGARMPRIGDPSKEIQIHILLERHREARAIMDLIEEQLLKLNYELPQKEVTEPPSSQHCGSKHQGGSHHENLAEDSEAEGLPSEEIWPYIPLGSDSGDSVKKKKKKRSKRPKTELEKNWHINKVFIRENGIIPLLDPSAQL</sequence>
<dbReference type="EMBL" id="MRDB01000041">
    <property type="protein sequence ID" value="RKL33176.1"/>
    <property type="molecule type" value="Genomic_DNA"/>
</dbReference>
<gene>
    <name evidence="2" type="ORF">BFJ72_g10192</name>
</gene>
<organism evidence="2 3">
    <name type="scientific">Gibberella intermedia</name>
    <name type="common">Bulb rot disease fungus</name>
    <name type="synonym">Fusarium proliferatum</name>
    <dbReference type="NCBI Taxonomy" id="948311"/>
    <lineage>
        <taxon>Eukaryota</taxon>
        <taxon>Fungi</taxon>
        <taxon>Dikarya</taxon>
        <taxon>Ascomycota</taxon>
        <taxon>Pezizomycotina</taxon>
        <taxon>Sordariomycetes</taxon>
        <taxon>Hypocreomycetidae</taxon>
        <taxon>Hypocreales</taxon>
        <taxon>Nectriaceae</taxon>
        <taxon>Fusarium</taxon>
        <taxon>Fusarium fujikuroi species complex</taxon>
    </lineage>
</organism>
<feature type="region of interest" description="Disordered" evidence="1">
    <location>
        <begin position="97"/>
        <end position="162"/>
    </location>
</feature>
<protein>
    <submittedName>
        <fullName evidence="2">Uncharacterized protein</fullName>
    </submittedName>
</protein>
<evidence type="ECO:0000313" key="2">
    <source>
        <dbReference type="EMBL" id="RKL33176.1"/>
    </source>
</evidence>
<proteinExistence type="predicted"/>
<reference evidence="2 3" key="1">
    <citation type="journal article" date="2018" name="Sci. Rep.">
        <title>Characterisation of pathogen-specific regions and novel effector candidates in Fusarium oxysporum f. sp. cepae.</title>
        <authorList>
            <person name="Armitage A.D."/>
            <person name="Taylor A."/>
            <person name="Sobczyk M.K."/>
            <person name="Baxter L."/>
            <person name="Greenfield B.P."/>
            <person name="Bates H.J."/>
            <person name="Wilson F."/>
            <person name="Jackson A.C."/>
            <person name="Ott S."/>
            <person name="Harrison R.J."/>
            <person name="Clarkson J.P."/>
        </authorList>
    </citation>
    <scope>NUCLEOTIDE SEQUENCE [LARGE SCALE GENOMIC DNA]</scope>
    <source>
        <strain evidence="2 3">Fp_A8</strain>
    </source>
</reference>
<dbReference type="Proteomes" id="UP000283569">
    <property type="component" value="Unassembled WGS sequence"/>
</dbReference>
<evidence type="ECO:0000313" key="3">
    <source>
        <dbReference type="Proteomes" id="UP000283569"/>
    </source>
</evidence>